<accession>A0ABZ0B5Y0</accession>
<protein>
    <submittedName>
        <fullName evidence="1">Uncharacterized protein</fullName>
    </submittedName>
</protein>
<sequence>MIAAYDWAGGREAVLRFGPADGPVVIAALPPLEEANRTRALVVTMLRMLAERGVGGCLPDLPGQGESEIALEETTLSDWRNAFFSAASTIAADRVFGIGIRAGALIDATATLCGRWRLAPQSGARLVRELERTAALAAREDGVPPPAGLYAGNRLNDTMLAELAAARIADGGYLRTVRLAGDPAPADAVFDAPPPWRRAEPDGAPALAEMLAEDIAHWIGRCAG</sequence>
<organism evidence="1 2">
    <name type="scientific">Stakelama saccharophila</name>
    <dbReference type="NCBI Taxonomy" id="3075605"/>
    <lineage>
        <taxon>Bacteria</taxon>
        <taxon>Pseudomonadati</taxon>
        <taxon>Pseudomonadota</taxon>
        <taxon>Alphaproteobacteria</taxon>
        <taxon>Sphingomonadales</taxon>
        <taxon>Sphingomonadaceae</taxon>
        <taxon>Stakelama</taxon>
    </lineage>
</organism>
<dbReference type="Proteomes" id="UP001302249">
    <property type="component" value="Chromosome"/>
</dbReference>
<evidence type="ECO:0000313" key="1">
    <source>
        <dbReference type="EMBL" id="WNO52806.1"/>
    </source>
</evidence>
<proteinExistence type="predicted"/>
<dbReference type="SUPFAM" id="SSF53474">
    <property type="entry name" value="alpha/beta-Hydrolases"/>
    <property type="match status" value="1"/>
</dbReference>
<dbReference type="EMBL" id="CP135076">
    <property type="protein sequence ID" value="WNO52806.1"/>
    <property type="molecule type" value="Genomic_DNA"/>
</dbReference>
<dbReference type="RefSeq" id="WP_313913626.1">
    <property type="nucleotide sequence ID" value="NZ_CP135076.1"/>
</dbReference>
<dbReference type="InterPro" id="IPR029058">
    <property type="entry name" value="AB_hydrolase_fold"/>
</dbReference>
<gene>
    <name evidence="1" type="ORF">RPR59_10080</name>
</gene>
<name>A0ABZ0B5Y0_9SPHN</name>
<reference evidence="1 2" key="1">
    <citation type="submission" date="2023-09" db="EMBL/GenBank/DDBJ databases">
        <authorList>
            <person name="Rey-Velasco X."/>
        </authorList>
    </citation>
    <scope>NUCLEOTIDE SEQUENCE [LARGE SCALE GENOMIC DNA]</scope>
    <source>
        <strain evidence="1 2">W311</strain>
    </source>
</reference>
<keyword evidence="2" id="KW-1185">Reference proteome</keyword>
<evidence type="ECO:0000313" key="2">
    <source>
        <dbReference type="Proteomes" id="UP001302249"/>
    </source>
</evidence>